<feature type="transmembrane region" description="Helical" evidence="1">
    <location>
        <begin position="140"/>
        <end position="161"/>
    </location>
</feature>
<keyword evidence="1" id="KW-1133">Transmembrane helix</keyword>
<feature type="transmembrane region" description="Helical" evidence="1">
    <location>
        <begin position="324"/>
        <end position="345"/>
    </location>
</feature>
<name>A0A1E7ZA44_9ALTE</name>
<dbReference type="AlphaFoldDB" id="A0A1E7ZA44"/>
<dbReference type="InterPro" id="IPR036259">
    <property type="entry name" value="MFS_trans_sf"/>
</dbReference>
<keyword evidence="3" id="KW-1185">Reference proteome</keyword>
<feature type="transmembrane region" description="Helical" evidence="1">
    <location>
        <begin position="357"/>
        <end position="378"/>
    </location>
</feature>
<feature type="transmembrane region" description="Helical" evidence="1">
    <location>
        <begin position="54"/>
        <end position="77"/>
    </location>
</feature>
<gene>
    <name evidence="2" type="ORF">BFC18_14580</name>
</gene>
<keyword evidence="1" id="KW-0472">Membrane</keyword>
<feature type="transmembrane region" description="Helical" evidence="1">
    <location>
        <begin position="221"/>
        <end position="243"/>
    </location>
</feature>
<dbReference type="Pfam" id="PF18943">
    <property type="entry name" value="DUF5690"/>
    <property type="match status" value="1"/>
</dbReference>
<evidence type="ECO:0008006" key="4">
    <source>
        <dbReference type="Google" id="ProtNLM"/>
    </source>
</evidence>
<sequence length="435" mass="48090">MSECSVASSKRERFLFVLSAAIAAFSTYFCMYAFRKPFAVASYEQADALFGLDFKSALIIAQVLGYALSKFIGIRVIAEMTAANRGKAILLLVMASELALIAFAALPGDWKLLGLFFNGLPLGMIWGLVFSYLEGRRTTEILAAILSVSFIISTGVVKSAGLFLMLEMGVSEYWMPAATGALFTLPLFLSVRWLSATPPPSAQDISERRVREPMTRRDRLVLLNQYFTGLTCLIIAYMLLSAIRDFSDNFAAEIWQHLGYGDAPGVFAMSSLYASLVVLVLIGCVMWIKQHFRALMVNHLMVVAGFAGMGLSALLYQQHIISGLSWMIFLTISIYLAYVPFNCIIFERLVSLMNVRANAGFLIYVADATGYAGGVAILLFKSGFDGDMSWTRFLVDSAYFVSVSGMALVLAAAFYFRRRFIHSLQSAHQEFPRLS</sequence>
<dbReference type="EMBL" id="MDHN01000029">
    <property type="protein sequence ID" value="OFC70389.1"/>
    <property type="molecule type" value="Genomic_DNA"/>
</dbReference>
<comment type="caution">
    <text evidence="2">The sequence shown here is derived from an EMBL/GenBank/DDBJ whole genome shotgun (WGS) entry which is preliminary data.</text>
</comment>
<dbReference type="SUPFAM" id="SSF103473">
    <property type="entry name" value="MFS general substrate transporter"/>
    <property type="match status" value="1"/>
</dbReference>
<dbReference type="STRING" id="1656094.BFC18_14580"/>
<keyword evidence="1" id="KW-0812">Transmembrane</keyword>
<feature type="transmembrane region" description="Helical" evidence="1">
    <location>
        <begin position="173"/>
        <end position="194"/>
    </location>
</feature>
<organism evidence="2 3">
    <name type="scientific">Alteromonas confluentis</name>
    <dbReference type="NCBI Taxonomy" id="1656094"/>
    <lineage>
        <taxon>Bacteria</taxon>
        <taxon>Pseudomonadati</taxon>
        <taxon>Pseudomonadota</taxon>
        <taxon>Gammaproteobacteria</taxon>
        <taxon>Alteromonadales</taxon>
        <taxon>Alteromonadaceae</taxon>
        <taxon>Alteromonas/Salinimonas group</taxon>
        <taxon>Alteromonas</taxon>
    </lineage>
</organism>
<dbReference type="RefSeq" id="WP_070126032.1">
    <property type="nucleotide sequence ID" value="NZ_MDHN01000029.1"/>
</dbReference>
<feature type="transmembrane region" description="Helical" evidence="1">
    <location>
        <begin position="300"/>
        <end position="318"/>
    </location>
</feature>
<evidence type="ECO:0000313" key="3">
    <source>
        <dbReference type="Proteomes" id="UP000175691"/>
    </source>
</evidence>
<dbReference type="OrthoDB" id="182994at2"/>
<dbReference type="InterPro" id="IPR043745">
    <property type="entry name" value="DUF5690"/>
</dbReference>
<feature type="transmembrane region" description="Helical" evidence="1">
    <location>
        <begin position="14"/>
        <end position="34"/>
    </location>
</feature>
<feature type="transmembrane region" description="Helical" evidence="1">
    <location>
        <begin position="398"/>
        <end position="416"/>
    </location>
</feature>
<dbReference type="Proteomes" id="UP000175691">
    <property type="component" value="Unassembled WGS sequence"/>
</dbReference>
<accession>A0A1E7ZA44</accession>
<feature type="transmembrane region" description="Helical" evidence="1">
    <location>
        <begin position="112"/>
        <end position="133"/>
    </location>
</feature>
<protein>
    <recommendedName>
        <fullName evidence="4">MFS transporter</fullName>
    </recommendedName>
</protein>
<feature type="transmembrane region" description="Helical" evidence="1">
    <location>
        <begin position="89"/>
        <end position="106"/>
    </location>
</feature>
<evidence type="ECO:0000313" key="2">
    <source>
        <dbReference type="EMBL" id="OFC70389.1"/>
    </source>
</evidence>
<evidence type="ECO:0000256" key="1">
    <source>
        <dbReference type="SAM" id="Phobius"/>
    </source>
</evidence>
<proteinExistence type="predicted"/>
<feature type="transmembrane region" description="Helical" evidence="1">
    <location>
        <begin position="263"/>
        <end position="288"/>
    </location>
</feature>
<reference evidence="2 3" key="1">
    <citation type="submission" date="2016-08" db="EMBL/GenBank/DDBJ databases">
        <authorList>
            <person name="Seilhamer J.J."/>
        </authorList>
    </citation>
    <scope>NUCLEOTIDE SEQUENCE [LARGE SCALE GENOMIC DNA]</scope>
    <source>
        <strain evidence="2 3">KCTC 42603</strain>
    </source>
</reference>